<evidence type="ECO:0000259" key="2">
    <source>
        <dbReference type="Pfam" id="PF00582"/>
    </source>
</evidence>
<dbReference type="InterPro" id="IPR006016">
    <property type="entry name" value="UspA"/>
</dbReference>
<dbReference type="InterPro" id="IPR006015">
    <property type="entry name" value="Universal_stress_UspA"/>
</dbReference>
<evidence type="ECO:0000313" key="3">
    <source>
        <dbReference type="EMBL" id="QCX24610.1"/>
    </source>
</evidence>
<sequence>MKWEVGIVYKKILVAIDGSQSSYNALNAAIDLTKQFKSALYLVSVVNTANLPMNVGVSYAPGLVNDLKNAAQKDLDKATDIVKQAGISPYVKLLDGEPREQLTRFPKENDIDLIVMGKTGTNSFTRVFVGSVTRYVSEHSNINILIVV</sequence>
<organism evidence="3 4">
    <name type="scientific">Companilactobacillus futsaii</name>
    <dbReference type="NCBI Taxonomy" id="938155"/>
    <lineage>
        <taxon>Bacteria</taxon>
        <taxon>Bacillati</taxon>
        <taxon>Bacillota</taxon>
        <taxon>Bacilli</taxon>
        <taxon>Lactobacillales</taxon>
        <taxon>Lactobacillaceae</taxon>
        <taxon>Companilactobacillus</taxon>
    </lineage>
</organism>
<reference evidence="3 4" key="1">
    <citation type="submission" date="2019-05" db="EMBL/GenBank/DDBJ databases">
        <title>Genome Sequence of Lactobacillus futsaii Y97, a Potential Probiotic Strain Isolated from the Futsai of Taiwan.</title>
        <authorList>
            <person name="Du X."/>
        </authorList>
    </citation>
    <scope>NUCLEOTIDE SEQUENCE [LARGE SCALE GENOMIC DNA]</scope>
    <source>
        <strain evidence="3 4">Y97</strain>
    </source>
</reference>
<proteinExistence type="inferred from homology"/>
<dbReference type="SUPFAM" id="SSF52402">
    <property type="entry name" value="Adenine nucleotide alpha hydrolases-like"/>
    <property type="match status" value="1"/>
</dbReference>
<dbReference type="PANTHER" id="PTHR46268">
    <property type="entry name" value="STRESS RESPONSE PROTEIN NHAX"/>
    <property type="match status" value="1"/>
</dbReference>
<comment type="similarity">
    <text evidence="1">Belongs to the universal stress protein A family.</text>
</comment>
<gene>
    <name evidence="3" type="ORF">FG051_05575</name>
</gene>
<feature type="domain" description="UspA" evidence="2">
    <location>
        <begin position="9"/>
        <end position="147"/>
    </location>
</feature>
<dbReference type="AlphaFoldDB" id="A0A5B7T205"/>
<evidence type="ECO:0000313" key="4">
    <source>
        <dbReference type="Proteomes" id="UP000310673"/>
    </source>
</evidence>
<dbReference type="CDD" id="cd00293">
    <property type="entry name" value="USP-like"/>
    <property type="match status" value="1"/>
</dbReference>
<dbReference type="KEGG" id="lft:FG051_05575"/>
<dbReference type="Pfam" id="PF00582">
    <property type="entry name" value="Usp"/>
    <property type="match status" value="1"/>
</dbReference>
<evidence type="ECO:0000256" key="1">
    <source>
        <dbReference type="ARBA" id="ARBA00008791"/>
    </source>
</evidence>
<dbReference type="Proteomes" id="UP000310673">
    <property type="component" value="Chromosome"/>
</dbReference>
<name>A0A5B7T205_9LACO</name>
<dbReference type="PRINTS" id="PR01438">
    <property type="entry name" value="UNVRSLSTRESS"/>
</dbReference>
<accession>A0A5B7T205</accession>
<dbReference type="PANTHER" id="PTHR46268:SF15">
    <property type="entry name" value="UNIVERSAL STRESS PROTEIN HP_0031"/>
    <property type="match status" value="1"/>
</dbReference>
<dbReference type="Gene3D" id="3.40.50.620">
    <property type="entry name" value="HUPs"/>
    <property type="match status" value="1"/>
</dbReference>
<dbReference type="InterPro" id="IPR014729">
    <property type="entry name" value="Rossmann-like_a/b/a_fold"/>
</dbReference>
<protein>
    <submittedName>
        <fullName evidence="3">Universal stress protein</fullName>
    </submittedName>
</protein>
<dbReference type="EMBL" id="CP040736">
    <property type="protein sequence ID" value="QCX24610.1"/>
    <property type="molecule type" value="Genomic_DNA"/>
</dbReference>